<feature type="region of interest" description="Disordered" evidence="1">
    <location>
        <begin position="1"/>
        <end position="128"/>
    </location>
</feature>
<feature type="compositionally biased region" description="Polar residues" evidence="1">
    <location>
        <begin position="1"/>
        <end position="13"/>
    </location>
</feature>
<feature type="compositionally biased region" description="Acidic residues" evidence="1">
    <location>
        <begin position="649"/>
        <end position="668"/>
    </location>
</feature>
<feature type="compositionally biased region" description="Polar residues" evidence="1">
    <location>
        <begin position="89"/>
        <end position="100"/>
    </location>
</feature>
<keyword evidence="3" id="KW-1185">Reference proteome</keyword>
<proteinExistence type="predicted"/>
<reference evidence="2" key="1">
    <citation type="journal article" date="2020" name="Fungal Divers.">
        <title>Resolving the Mortierellaceae phylogeny through synthesis of multi-gene phylogenetics and phylogenomics.</title>
        <authorList>
            <person name="Vandepol N."/>
            <person name="Liber J."/>
            <person name="Desiro A."/>
            <person name="Na H."/>
            <person name="Kennedy M."/>
            <person name="Barry K."/>
            <person name="Grigoriev I.V."/>
            <person name="Miller A.N."/>
            <person name="O'Donnell K."/>
            <person name="Stajich J.E."/>
            <person name="Bonito G."/>
        </authorList>
    </citation>
    <scope>NUCLEOTIDE SEQUENCE</scope>
    <source>
        <strain evidence="2">NRRL 2769</strain>
    </source>
</reference>
<feature type="compositionally biased region" description="Low complexity" evidence="1">
    <location>
        <begin position="433"/>
        <end position="450"/>
    </location>
</feature>
<feature type="region of interest" description="Disordered" evidence="1">
    <location>
        <begin position="234"/>
        <end position="329"/>
    </location>
</feature>
<dbReference type="EMBL" id="JAAAID010002792">
    <property type="protein sequence ID" value="KAG0004125.1"/>
    <property type="molecule type" value="Genomic_DNA"/>
</dbReference>
<feature type="region of interest" description="Disordered" evidence="1">
    <location>
        <begin position="557"/>
        <end position="592"/>
    </location>
</feature>
<dbReference type="Proteomes" id="UP000703661">
    <property type="component" value="Unassembled WGS sequence"/>
</dbReference>
<feature type="compositionally biased region" description="Acidic residues" evidence="1">
    <location>
        <begin position="626"/>
        <end position="637"/>
    </location>
</feature>
<feature type="compositionally biased region" description="Polar residues" evidence="1">
    <location>
        <begin position="179"/>
        <end position="191"/>
    </location>
</feature>
<feature type="compositionally biased region" description="Low complexity" evidence="1">
    <location>
        <begin position="58"/>
        <end position="75"/>
    </location>
</feature>
<feature type="compositionally biased region" description="Basic and acidic residues" evidence="1">
    <location>
        <begin position="297"/>
        <end position="313"/>
    </location>
</feature>
<name>A0A9P6MJK3_9FUNG</name>
<feature type="compositionally biased region" description="Basic residues" evidence="1">
    <location>
        <begin position="568"/>
        <end position="578"/>
    </location>
</feature>
<accession>A0A9P6MJK3</accession>
<feature type="compositionally biased region" description="Low complexity" evidence="1">
    <location>
        <begin position="149"/>
        <end position="163"/>
    </location>
</feature>
<feature type="region of interest" description="Disordered" evidence="1">
    <location>
        <begin position="348"/>
        <end position="484"/>
    </location>
</feature>
<gene>
    <name evidence="2" type="ORF">BGZ80_005672</name>
</gene>
<dbReference type="AlphaFoldDB" id="A0A9P6MJK3"/>
<feature type="compositionally biased region" description="Polar residues" evidence="1">
    <location>
        <begin position="416"/>
        <end position="432"/>
    </location>
</feature>
<comment type="caution">
    <text evidence="2">The sequence shown here is derived from an EMBL/GenBank/DDBJ whole genome shotgun (WGS) entry which is preliminary data.</text>
</comment>
<feature type="compositionally biased region" description="Polar residues" evidence="1">
    <location>
        <begin position="201"/>
        <end position="215"/>
    </location>
</feature>
<protein>
    <submittedName>
        <fullName evidence="2">Uncharacterized protein</fullName>
    </submittedName>
</protein>
<organism evidence="2 3">
    <name type="scientific">Entomortierella chlamydospora</name>
    <dbReference type="NCBI Taxonomy" id="101097"/>
    <lineage>
        <taxon>Eukaryota</taxon>
        <taxon>Fungi</taxon>
        <taxon>Fungi incertae sedis</taxon>
        <taxon>Mucoromycota</taxon>
        <taxon>Mortierellomycotina</taxon>
        <taxon>Mortierellomycetes</taxon>
        <taxon>Mortierellales</taxon>
        <taxon>Mortierellaceae</taxon>
        <taxon>Entomortierella</taxon>
    </lineage>
</organism>
<evidence type="ECO:0000313" key="3">
    <source>
        <dbReference type="Proteomes" id="UP000703661"/>
    </source>
</evidence>
<feature type="compositionally biased region" description="Polar residues" evidence="1">
    <location>
        <begin position="314"/>
        <end position="329"/>
    </location>
</feature>
<evidence type="ECO:0000256" key="1">
    <source>
        <dbReference type="SAM" id="MobiDB-lite"/>
    </source>
</evidence>
<feature type="compositionally biased region" description="Low complexity" evidence="1">
    <location>
        <begin position="350"/>
        <end position="362"/>
    </location>
</feature>
<feature type="compositionally biased region" description="Polar residues" evidence="1">
    <location>
        <begin position="234"/>
        <end position="245"/>
    </location>
</feature>
<feature type="region of interest" description="Disordered" evidence="1">
    <location>
        <begin position="611"/>
        <end position="687"/>
    </location>
</feature>
<feature type="compositionally biased region" description="Low complexity" evidence="1">
    <location>
        <begin position="29"/>
        <end position="45"/>
    </location>
</feature>
<sequence length="704" mass="77743">MAASLDTSTNAQHLQHHTYTRDSQRGKRSFSSPALALASLRNSLSQVSLRDDQNQRKSNSTTSSPSTVPVSTQNTHSSRGVDPGANLQGVKSRNSVSQDPKSPLPQLQIPYKDSAAKKNKKPLAEHGDEEYGYFGDIIDKYCNSDEDPTSPSTASPTSPFSTTHSWADFKSPQPPTPPVTSNRHQQYQNPDITHHRRATPLRNSSTALPDASSTTSPMLAASARFNAYLQSTSNRSSSDSLQFNGSIPLSSNQSSPSPSIRTYSKRPVPVPGSAANASPRAPAISTTLSQSSNRSTPEPREKRPELPPKDSHRQASSTQFNHNGNSQPLQQLNTFSTVVEEAVKRNKATSVSSLSSSSSGSVNPYAENATRERGSMLNYLSGTQQDRPSQQKPQPQQQQQQQQQLYNQGQKEKGSASPTTPRSPGNEEQSCYQQQQQQWLQQQQQQQQQRYDQRQQRVESPYYQAQQSNQRHQLSSSYSSPSLTPSEMLARRFDIGPRSLSHGSLTNVSKYSVTPQGLKSALVKSPIARAQAKDANGPRKVIFGDMITIVTVQRVETPPPLSPSEVKKTKKKSKKGKAGPHPDPEYNAEYYNAPFTPEPAEVLVTQAPWIGNPNYDEEKQNSSFYYDDDYENYDDYGYEGAPDIRLGPEDDEDDDEDEDEEDEDDDEYSSGHSWGNGIAGGASVPKKKGGIFKFKRAVNRLLRN</sequence>
<feature type="compositionally biased region" description="Polar residues" evidence="1">
    <location>
        <begin position="463"/>
        <end position="473"/>
    </location>
</feature>
<feature type="compositionally biased region" description="Polar residues" evidence="1">
    <location>
        <begin position="284"/>
        <end position="296"/>
    </location>
</feature>
<feature type="compositionally biased region" description="Low complexity" evidence="1">
    <location>
        <begin position="474"/>
        <end position="484"/>
    </location>
</feature>
<evidence type="ECO:0000313" key="2">
    <source>
        <dbReference type="EMBL" id="KAG0004125.1"/>
    </source>
</evidence>
<feature type="compositionally biased region" description="Low complexity" evidence="1">
    <location>
        <begin position="384"/>
        <end position="409"/>
    </location>
</feature>
<feature type="region of interest" description="Disordered" evidence="1">
    <location>
        <begin position="142"/>
        <end position="215"/>
    </location>
</feature>
<feature type="compositionally biased region" description="Low complexity" evidence="1">
    <location>
        <begin position="246"/>
        <end position="259"/>
    </location>
</feature>